<protein>
    <submittedName>
        <fullName evidence="2">Uncharacterized protein</fullName>
    </submittedName>
</protein>
<keyword evidence="3" id="KW-1185">Reference proteome</keyword>
<dbReference type="EMBL" id="CP058909">
    <property type="protein sequence ID" value="QLH84701.1"/>
    <property type="molecule type" value="Genomic_DNA"/>
</dbReference>
<evidence type="ECO:0000256" key="1">
    <source>
        <dbReference type="SAM" id="MobiDB-lite"/>
    </source>
</evidence>
<evidence type="ECO:0000313" key="3">
    <source>
        <dbReference type="Proteomes" id="UP000509346"/>
    </source>
</evidence>
<dbReference type="KEGG" id="hpel:HZS54_25005"/>
<dbReference type="InterPro" id="IPR055975">
    <property type="entry name" value="DUF7553"/>
</dbReference>
<dbReference type="OrthoDB" id="206274at2157"/>
<gene>
    <name evidence="2" type="ORF">HZS54_25005</name>
</gene>
<proteinExistence type="predicted"/>
<dbReference type="AlphaFoldDB" id="A0A7D5PC33"/>
<dbReference type="Pfam" id="PF24430">
    <property type="entry name" value="DUF7553"/>
    <property type="match status" value="1"/>
</dbReference>
<reference evidence="2 3" key="1">
    <citation type="submission" date="2020-07" db="EMBL/GenBank/DDBJ databases">
        <title>Halosimplex litoreum sp. nov. and Halosimplex rubrum sp. nov., isolated from different salt environments.</title>
        <authorList>
            <person name="Cui H."/>
        </authorList>
    </citation>
    <scope>NUCLEOTIDE SEQUENCE [LARGE SCALE GENOMIC DNA]</scope>
    <source>
        <strain evidence="2 3">R2</strain>
    </source>
</reference>
<sequence>MNRHFEDTLYYLKRAGQTARKGVREELAPVEERVRTLVGREREPEPGRAEAVRSELATVPERARDEAGRVVAEARETVGEYRGEARSQ</sequence>
<name>A0A7D5PC33_9EURY</name>
<organism evidence="2 3">
    <name type="scientific">Halosimplex pelagicum</name>
    <dbReference type="NCBI Taxonomy" id="869886"/>
    <lineage>
        <taxon>Archaea</taxon>
        <taxon>Methanobacteriati</taxon>
        <taxon>Methanobacteriota</taxon>
        <taxon>Stenosarchaea group</taxon>
        <taxon>Halobacteria</taxon>
        <taxon>Halobacteriales</taxon>
        <taxon>Haloarculaceae</taxon>
        <taxon>Halosimplex</taxon>
    </lineage>
</organism>
<accession>A0A7D5PC33</accession>
<dbReference type="RefSeq" id="WP_179919779.1">
    <property type="nucleotide sequence ID" value="NZ_CP058909.1"/>
</dbReference>
<feature type="region of interest" description="Disordered" evidence="1">
    <location>
        <begin position="39"/>
        <end position="68"/>
    </location>
</feature>
<dbReference type="Proteomes" id="UP000509346">
    <property type="component" value="Chromosome"/>
</dbReference>
<dbReference type="GeneID" id="56085924"/>
<feature type="compositionally biased region" description="Basic and acidic residues" evidence="1">
    <location>
        <begin position="39"/>
        <end position="53"/>
    </location>
</feature>
<evidence type="ECO:0000313" key="2">
    <source>
        <dbReference type="EMBL" id="QLH84701.1"/>
    </source>
</evidence>